<dbReference type="AlphaFoldDB" id="A0A8S3RIY7"/>
<comment type="caution">
    <text evidence="1">The sequence shown here is derived from an EMBL/GenBank/DDBJ whole genome shotgun (WGS) entry which is preliminary data.</text>
</comment>
<reference evidence="1" key="1">
    <citation type="submission" date="2021-03" db="EMBL/GenBank/DDBJ databases">
        <authorList>
            <person name="Bekaert M."/>
        </authorList>
    </citation>
    <scope>NUCLEOTIDE SEQUENCE</scope>
</reference>
<keyword evidence="2" id="KW-1185">Reference proteome</keyword>
<dbReference type="EMBL" id="CAJPWZ010001102">
    <property type="protein sequence ID" value="CAG2208093.1"/>
    <property type="molecule type" value="Genomic_DNA"/>
</dbReference>
<protein>
    <submittedName>
        <fullName evidence="1">Uncharacterized protein</fullName>
    </submittedName>
</protein>
<proteinExistence type="predicted"/>
<evidence type="ECO:0000313" key="2">
    <source>
        <dbReference type="Proteomes" id="UP000683360"/>
    </source>
</evidence>
<organism evidence="1 2">
    <name type="scientific">Mytilus edulis</name>
    <name type="common">Blue mussel</name>
    <dbReference type="NCBI Taxonomy" id="6550"/>
    <lineage>
        <taxon>Eukaryota</taxon>
        <taxon>Metazoa</taxon>
        <taxon>Spiralia</taxon>
        <taxon>Lophotrochozoa</taxon>
        <taxon>Mollusca</taxon>
        <taxon>Bivalvia</taxon>
        <taxon>Autobranchia</taxon>
        <taxon>Pteriomorphia</taxon>
        <taxon>Mytilida</taxon>
        <taxon>Mytiloidea</taxon>
        <taxon>Mytilidae</taxon>
        <taxon>Mytilinae</taxon>
        <taxon>Mytilus</taxon>
    </lineage>
</organism>
<evidence type="ECO:0000313" key="1">
    <source>
        <dbReference type="EMBL" id="CAG2208093.1"/>
    </source>
</evidence>
<sequence length="192" mass="23101">MNVTNVREKVDFFPLFCKCSQYKSSEEVIKQFTVPDDTITKNIYHIVHTHKEQFCALVLYPFRKWIRHTLAELDFSSKEMKGKLEDILKEFGIDLSEQMYRKSLKFGFSSLNCTYLKRRGTTYKMIHYKMYQLAAVICGQQLTECFIKYGPFTFIRDHYIFESILKGKKHMMILYHYQMTKKKNILKDWYVT</sequence>
<accession>A0A8S3RIY7</accession>
<dbReference type="Proteomes" id="UP000683360">
    <property type="component" value="Unassembled WGS sequence"/>
</dbReference>
<name>A0A8S3RIY7_MYTED</name>
<gene>
    <name evidence="1" type="ORF">MEDL_22310</name>
</gene>